<evidence type="ECO:0000313" key="1">
    <source>
        <dbReference type="EMBL" id="RCH94511.1"/>
    </source>
</evidence>
<gene>
    <name evidence="1" type="ORF">CU098_002576</name>
</gene>
<reference evidence="1 2" key="1">
    <citation type="journal article" date="2018" name="G3 (Bethesda)">
        <title>Phylogenetic and Phylogenomic Definition of Rhizopus Species.</title>
        <authorList>
            <person name="Gryganskyi A.P."/>
            <person name="Golan J."/>
            <person name="Dolatabadi S."/>
            <person name="Mondo S."/>
            <person name="Robb S."/>
            <person name="Idnurm A."/>
            <person name="Muszewska A."/>
            <person name="Steczkiewicz K."/>
            <person name="Masonjones S."/>
            <person name="Liao H.L."/>
            <person name="Gajdeczka M.T."/>
            <person name="Anike F."/>
            <person name="Vuek A."/>
            <person name="Anishchenko I.M."/>
            <person name="Voigt K."/>
            <person name="de Hoog G.S."/>
            <person name="Smith M.E."/>
            <person name="Heitman J."/>
            <person name="Vilgalys R."/>
            <person name="Stajich J.E."/>
        </authorList>
    </citation>
    <scope>NUCLEOTIDE SEQUENCE [LARGE SCALE GENOMIC DNA]</scope>
    <source>
        <strain evidence="1 2">LSU 92-RS-03</strain>
    </source>
</reference>
<sequence>MAGSKEDKCGLWVLGGGVGVDERAAVMSSLTLGFVERGGLGGGGDLCFIVSGRA</sequence>
<comment type="caution">
    <text evidence="1">The sequence shown here is derived from an EMBL/GenBank/DDBJ whole genome shotgun (WGS) entry which is preliminary data.</text>
</comment>
<protein>
    <submittedName>
        <fullName evidence="1">Uncharacterized protein</fullName>
    </submittedName>
</protein>
<dbReference type="Proteomes" id="UP000253551">
    <property type="component" value="Unassembled WGS sequence"/>
</dbReference>
<feature type="non-terminal residue" evidence="1">
    <location>
        <position position="54"/>
    </location>
</feature>
<keyword evidence="2" id="KW-1185">Reference proteome</keyword>
<proteinExistence type="predicted"/>
<name>A0A367JXY3_RHIST</name>
<evidence type="ECO:0000313" key="2">
    <source>
        <dbReference type="Proteomes" id="UP000253551"/>
    </source>
</evidence>
<accession>A0A367JXY3</accession>
<organism evidence="1 2">
    <name type="scientific">Rhizopus stolonifer</name>
    <name type="common">Rhizopus nigricans</name>
    <dbReference type="NCBI Taxonomy" id="4846"/>
    <lineage>
        <taxon>Eukaryota</taxon>
        <taxon>Fungi</taxon>
        <taxon>Fungi incertae sedis</taxon>
        <taxon>Mucoromycota</taxon>
        <taxon>Mucoromycotina</taxon>
        <taxon>Mucoromycetes</taxon>
        <taxon>Mucorales</taxon>
        <taxon>Mucorineae</taxon>
        <taxon>Rhizopodaceae</taxon>
        <taxon>Rhizopus</taxon>
    </lineage>
</organism>
<dbReference type="EMBL" id="PJQM01002549">
    <property type="protein sequence ID" value="RCH94511.1"/>
    <property type="molecule type" value="Genomic_DNA"/>
</dbReference>
<dbReference type="AlphaFoldDB" id="A0A367JXY3"/>